<proteinExistence type="predicted"/>
<dbReference type="RefSeq" id="WP_187738754.1">
    <property type="nucleotide sequence ID" value="NZ_CP060825.1"/>
</dbReference>
<dbReference type="KEGG" id="sgj:IAG43_00490"/>
<protein>
    <submittedName>
        <fullName evidence="1">Uncharacterized protein</fullName>
    </submittedName>
</protein>
<name>A0A7H0HLY1_9ACTN</name>
<sequence length="66" mass="6757">MVKSLSALAGRAFARVLPQETAAAACACPAGSSSWCSGENLYTRFCCSWNCAAAPTCTVTVVYGAC</sequence>
<evidence type="ECO:0000313" key="2">
    <source>
        <dbReference type="Proteomes" id="UP000516230"/>
    </source>
</evidence>
<reference evidence="1 2" key="1">
    <citation type="submission" date="2020-08" db="EMBL/GenBank/DDBJ databases">
        <title>A novel species.</title>
        <authorList>
            <person name="Gao J."/>
        </authorList>
    </citation>
    <scope>NUCLEOTIDE SEQUENCE [LARGE SCALE GENOMIC DNA]</scope>
    <source>
        <strain evidence="1 2">CRPJ-33</strain>
    </source>
</reference>
<accession>A0A7H0HLY1</accession>
<evidence type="ECO:0000313" key="1">
    <source>
        <dbReference type="EMBL" id="QNP61547.1"/>
    </source>
</evidence>
<dbReference type="EMBL" id="CP060825">
    <property type="protein sequence ID" value="QNP61547.1"/>
    <property type="molecule type" value="Genomic_DNA"/>
</dbReference>
<gene>
    <name evidence="1" type="ORF">IAG43_00490</name>
</gene>
<organism evidence="1 2">
    <name type="scientific">Streptomyces genisteinicus</name>
    <dbReference type="NCBI Taxonomy" id="2768068"/>
    <lineage>
        <taxon>Bacteria</taxon>
        <taxon>Bacillati</taxon>
        <taxon>Actinomycetota</taxon>
        <taxon>Actinomycetes</taxon>
        <taxon>Kitasatosporales</taxon>
        <taxon>Streptomycetaceae</taxon>
        <taxon>Streptomyces</taxon>
    </lineage>
</organism>
<dbReference type="AlphaFoldDB" id="A0A7H0HLY1"/>
<keyword evidence="2" id="KW-1185">Reference proteome</keyword>
<dbReference type="Proteomes" id="UP000516230">
    <property type="component" value="Chromosome"/>
</dbReference>